<evidence type="ECO:0000259" key="4">
    <source>
        <dbReference type="PROSITE" id="PS51352"/>
    </source>
</evidence>
<keyword evidence="3" id="KW-0732">Signal</keyword>
<sequence length="223" mass="24394">MKFASSLSSVVFVSILVWMNNVVVNGEVVELTDDNFEHQTQASTGQTTGKWFVKFYAPWCGHCVSLAPTWEDLAAKVAEENPADGIVIAKVDVTKNSDIAKRFQIQGFPTLKYLADRKMYKYSGGRTIDELHAFVTGGYKETGVLEDIPAPPSWLQMKLKALDDNSWIKTTMADFDDILNYRKNAAAVMLGMGFVFGVLIGLILGMSMASSSSGGSAAKSKKE</sequence>
<keyword evidence="2" id="KW-0472">Membrane</keyword>
<feature type="chain" id="PRO_5030822976" description="Thioredoxin domain-containing protein" evidence="3">
    <location>
        <begin position="27"/>
        <end position="223"/>
    </location>
</feature>
<keyword evidence="2" id="KW-0812">Transmembrane</keyword>
<dbReference type="InterPro" id="IPR017937">
    <property type="entry name" value="Thioredoxin_CS"/>
</dbReference>
<evidence type="ECO:0000256" key="2">
    <source>
        <dbReference type="SAM" id="Phobius"/>
    </source>
</evidence>
<dbReference type="PROSITE" id="PS51352">
    <property type="entry name" value="THIOREDOXIN_2"/>
    <property type="match status" value="1"/>
</dbReference>
<dbReference type="AlphaFoldDB" id="A0A7S1YUP4"/>
<dbReference type="PANTHER" id="PTHR45672">
    <property type="entry name" value="PROTEIN DISULFIDE-ISOMERASE C17H9.14C-RELATED"/>
    <property type="match status" value="1"/>
</dbReference>
<gene>
    <name evidence="5" type="ORF">DBRI1063_LOCUS5632</name>
</gene>
<dbReference type="InterPro" id="IPR051063">
    <property type="entry name" value="PDI"/>
</dbReference>
<feature type="domain" description="Thioredoxin" evidence="4">
    <location>
        <begin position="5"/>
        <end position="140"/>
    </location>
</feature>
<dbReference type="GO" id="GO:0005783">
    <property type="term" value="C:endoplasmic reticulum"/>
    <property type="evidence" value="ECO:0007669"/>
    <property type="project" value="TreeGrafter"/>
</dbReference>
<dbReference type="PANTHER" id="PTHR45672:SF11">
    <property type="entry name" value="PROTEIN DISULFIDE-ISOMERASE C17H9.14C"/>
    <property type="match status" value="1"/>
</dbReference>
<dbReference type="InterPro" id="IPR036249">
    <property type="entry name" value="Thioredoxin-like_sf"/>
</dbReference>
<evidence type="ECO:0000256" key="1">
    <source>
        <dbReference type="ARBA" id="ARBA00006347"/>
    </source>
</evidence>
<organism evidence="5">
    <name type="scientific">Ditylum brightwellii</name>
    <dbReference type="NCBI Taxonomy" id="49249"/>
    <lineage>
        <taxon>Eukaryota</taxon>
        <taxon>Sar</taxon>
        <taxon>Stramenopiles</taxon>
        <taxon>Ochrophyta</taxon>
        <taxon>Bacillariophyta</taxon>
        <taxon>Mediophyceae</taxon>
        <taxon>Lithodesmiophycidae</taxon>
        <taxon>Lithodesmiales</taxon>
        <taxon>Lithodesmiaceae</taxon>
        <taxon>Ditylum</taxon>
    </lineage>
</organism>
<reference evidence="5" key="1">
    <citation type="submission" date="2021-01" db="EMBL/GenBank/DDBJ databases">
        <authorList>
            <person name="Corre E."/>
            <person name="Pelletier E."/>
            <person name="Niang G."/>
            <person name="Scheremetjew M."/>
            <person name="Finn R."/>
            <person name="Kale V."/>
            <person name="Holt S."/>
            <person name="Cochrane G."/>
            <person name="Meng A."/>
            <person name="Brown T."/>
            <person name="Cohen L."/>
        </authorList>
    </citation>
    <scope>NUCLEOTIDE SEQUENCE</scope>
    <source>
        <strain evidence="5">Pop2</strain>
    </source>
</reference>
<dbReference type="PROSITE" id="PS00194">
    <property type="entry name" value="THIOREDOXIN_1"/>
    <property type="match status" value="1"/>
</dbReference>
<name>A0A7S1YUP4_9STRA</name>
<dbReference type="PRINTS" id="PR00421">
    <property type="entry name" value="THIOREDOXIN"/>
</dbReference>
<dbReference type="Pfam" id="PF00085">
    <property type="entry name" value="Thioredoxin"/>
    <property type="match status" value="1"/>
</dbReference>
<dbReference type="InterPro" id="IPR013766">
    <property type="entry name" value="Thioredoxin_domain"/>
</dbReference>
<dbReference type="SUPFAM" id="SSF52833">
    <property type="entry name" value="Thioredoxin-like"/>
    <property type="match status" value="1"/>
</dbReference>
<dbReference type="GO" id="GO:0006457">
    <property type="term" value="P:protein folding"/>
    <property type="evidence" value="ECO:0007669"/>
    <property type="project" value="TreeGrafter"/>
</dbReference>
<feature type="transmembrane region" description="Helical" evidence="2">
    <location>
        <begin position="185"/>
        <end position="204"/>
    </location>
</feature>
<comment type="similarity">
    <text evidence="1">Belongs to the protein disulfide isomerase family.</text>
</comment>
<keyword evidence="2" id="KW-1133">Transmembrane helix</keyword>
<dbReference type="CDD" id="cd02961">
    <property type="entry name" value="PDI_a_family"/>
    <property type="match status" value="1"/>
</dbReference>
<evidence type="ECO:0000313" key="5">
    <source>
        <dbReference type="EMBL" id="CAD9319855.1"/>
    </source>
</evidence>
<accession>A0A7S1YUP4</accession>
<feature type="signal peptide" evidence="3">
    <location>
        <begin position="1"/>
        <end position="26"/>
    </location>
</feature>
<evidence type="ECO:0000256" key="3">
    <source>
        <dbReference type="SAM" id="SignalP"/>
    </source>
</evidence>
<proteinExistence type="inferred from homology"/>
<dbReference type="EMBL" id="HBGN01008780">
    <property type="protein sequence ID" value="CAD9319855.1"/>
    <property type="molecule type" value="Transcribed_RNA"/>
</dbReference>
<dbReference type="Gene3D" id="3.40.30.10">
    <property type="entry name" value="Glutaredoxin"/>
    <property type="match status" value="1"/>
</dbReference>
<protein>
    <recommendedName>
        <fullName evidence="4">Thioredoxin domain-containing protein</fullName>
    </recommendedName>
</protein>
<dbReference type="GO" id="GO:0003756">
    <property type="term" value="F:protein disulfide isomerase activity"/>
    <property type="evidence" value="ECO:0007669"/>
    <property type="project" value="TreeGrafter"/>
</dbReference>